<keyword evidence="5" id="KW-1185">Reference proteome</keyword>
<name>A0A6P8XKN1_DROAB</name>
<evidence type="ECO:0000256" key="3">
    <source>
        <dbReference type="SAM" id="SignalP"/>
    </source>
</evidence>
<evidence type="ECO:0000313" key="5">
    <source>
        <dbReference type="Proteomes" id="UP000515160"/>
    </source>
</evidence>
<dbReference type="OrthoDB" id="6329054at2759"/>
<sequence>MHGTTIIFLILSSIFAFSFNLTGCIAEKLETPSTNEAKNDEIKIYKRLIPADVLRDFPGMCFASTRCATVEPGKSWDLTPFCGRSTCVQNEENPAKLLELVEDCGPLPLSLSNDKCKLDTEKTNKTAQFPFCCPIFTCEPGAKLEYPEVERDTNTNKQN</sequence>
<comment type="subcellular location">
    <subcellularLocation>
        <location evidence="1">Secreted</location>
    </subcellularLocation>
</comment>
<feature type="chain" id="PRO_5027923882" evidence="3">
    <location>
        <begin position="27"/>
        <end position="159"/>
    </location>
</feature>
<dbReference type="SMART" id="SM01318">
    <property type="entry name" value="SVWC"/>
    <property type="match status" value="1"/>
</dbReference>
<dbReference type="Proteomes" id="UP000515160">
    <property type="component" value="Chromosome 4"/>
</dbReference>
<accession>A0A6P8XKN1</accession>
<keyword evidence="2" id="KW-0964">Secreted</keyword>
<organism evidence="5 6">
    <name type="scientific">Drosophila albomicans</name>
    <name type="common">Fruit fly</name>
    <dbReference type="NCBI Taxonomy" id="7291"/>
    <lineage>
        <taxon>Eukaryota</taxon>
        <taxon>Metazoa</taxon>
        <taxon>Ecdysozoa</taxon>
        <taxon>Arthropoda</taxon>
        <taxon>Hexapoda</taxon>
        <taxon>Insecta</taxon>
        <taxon>Pterygota</taxon>
        <taxon>Neoptera</taxon>
        <taxon>Endopterygota</taxon>
        <taxon>Diptera</taxon>
        <taxon>Brachycera</taxon>
        <taxon>Muscomorpha</taxon>
        <taxon>Ephydroidea</taxon>
        <taxon>Drosophilidae</taxon>
        <taxon>Drosophila</taxon>
    </lineage>
</organism>
<reference evidence="6" key="1">
    <citation type="submission" date="2025-08" db="UniProtKB">
        <authorList>
            <consortium name="RefSeq"/>
        </authorList>
    </citation>
    <scope>IDENTIFICATION</scope>
    <source>
        <strain evidence="6">15112-1751.03</strain>
        <tissue evidence="6">Whole Adult</tissue>
    </source>
</reference>
<gene>
    <name evidence="6" type="primary">LOC117573111</name>
</gene>
<dbReference type="AlphaFoldDB" id="A0A6P8XKN1"/>
<protein>
    <submittedName>
        <fullName evidence="6">Uncharacterized protein LOC117573111 isoform X1</fullName>
    </submittedName>
</protein>
<evidence type="ECO:0000313" key="6">
    <source>
        <dbReference type="RefSeq" id="XP_034111925.1"/>
    </source>
</evidence>
<dbReference type="RefSeq" id="XP_034111925.1">
    <property type="nucleotide sequence ID" value="XM_034256034.2"/>
</dbReference>
<dbReference type="GeneID" id="117573111"/>
<dbReference type="Pfam" id="PF15430">
    <property type="entry name" value="SVWC"/>
    <property type="match status" value="1"/>
</dbReference>
<dbReference type="InterPro" id="IPR029277">
    <property type="entry name" value="SVWC_dom"/>
</dbReference>
<feature type="domain" description="Single" evidence="4">
    <location>
        <begin position="61"/>
        <end position="138"/>
    </location>
</feature>
<keyword evidence="3" id="KW-0732">Signal</keyword>
<proteinExistence type="predicted"/>
<feature type="signal peptide" evidence="3">
    <location>
        <begin position="1"/>
        <end position="26"/>
    </location>
</feature>
<evidence type="ECO:0000256" key="1">
    <source>
        <dbReference type="ARBA" id="ARBA00004613"/>
    </source>
</evidence>
<evidence type="ECO:0000259" key="4">
    <source>
        <dbReference type="SMART" id="SM01318"/>
    </source>
</evidence>
<evidence type="ECO:0000256" key="2">
    <source>
        <dbReference type="ARBA" id="ARBA00022525"/>
    </source>
</evidence>
<dbReference type="GO" id="GO:0005576">
    <property type="term" value="C:extracellular region"/>
    <property type="evidence" value="ECO:0007669"/>
    <property type="project" value="UniProtKB-SubCell"/>
</dbReference>